<sequence>MGQQQATATPEVSETPSASPSATPVKNEVAILSGGKSVTPYKYIMWSTQYDAVTGQAIEADMLPLDMSQAEAQFPQIDVVPGLQLSLKGNCALRSLYTVYDAQFNEVKTFSELSAVEFSDVAGEYCYISFDIVFTEDYIEAANANNSSGATFYAKLMLSSSETPTA</sequence>
<gene>
    <name evidence="2" type="ORF">SDC9_165233</name>
</gene>
<protein>
    <submittedName>
        <fullName evidence="2">Uncharacterized protein</fullName>
    </submittedName>
</protein>
<dbReference type="AlphaFoldDB" id="A0A645FTU4"/>
<feature type="compositionally biased region" description="Low complexity" evidence="1">
    <location>
        <begin position="10"/>
        <end position="24"/>
    </location>
</feature>
<proteinExistence type="predicted"/>
<evidence type="ECO:0000313" key="2">
    <source>
        <dbReference type="EMBL" id="MPN17878.1"/>
    </source>
</evidence>
<name>A0A645FTU4_9ZZZZ</name>
<comment type="caution">
    <text evidence="2">The sequence shown here is derived from an EMBL/GenBank/DDBJ whole genome shotgun (WGS) entry which is preliminary data.</text>
</comment>
<feature type="region of interest" description="Disordered" evidence="1">
    <location>
        <begin position="1"/>
        <end position="24"/>
    </location>
</feature>
<dbReference type="EMBL" id="VSSQ01065111">
    <property type="protein sequence ID" value="MPN17878.1"/>
    <property type="molecule type" value="Genomic_DNA"/>
</dbReference>
<reference evidence="2" key="1">
    <citation type="submission" date="2019-08" db="EMBL/GenBank/DDBJ databases">
        <authorList>
            <person name="Kucharzyk K."/>
            <person name="Murdoch R.W."/>
            <person name="Higgins S."/>
            <person name="Loffler F."/>
        </authorList>
    </citation>
    <scope>NUCLEOTIDE SEQUENCE</scope>
</reference>
<organism evidence="2">
    <name type="scientific">bioreactor metagenome</name>
    <dbReference type="NCBI Taxonomy" id="1076179"/>
    <lineage>
        <taxon>unclassified sequences</taxon>
        <taxon>metagenomes</taxon>
        <taxon>ecological metagenomes</taxon>
    </lineage>
</organism>
<evidence type="ECO:0000256" key="1">
    <source>
        <dbReference type="SAM" id="MobiDB-lite"/>
    </source>
</evidence>
<accession>A0A645FTU4</accession>